<feature type="chain" id="PRO_5023139408" evidence="4">
    <location>
        <begin position="22"/>
        <end position="213"/>
    </location>
</feature>
<comment type="caution">
    <text evidence="5">The sequence shown here is derived from an EMBL/GenBank/DDBJ whole genome shotgun (WGS) entry which is preliminary data.</text>
</comment>
<evidence type="ECO:0000313" key="6">
    <source>
        <dbReference type="Proteomes" id="UP000324298"/>
    </source>
</evidence>
<proteinExistence type="inferred from homology"/>
<dbReference type="Gene3D" id="3.30.910.20">
    <property type="entry name" value="Skp domain"/>
    <property type="match status" value="1"/>
</dbReference>
<dbReference type="RefSeq" id="WP_149307769.1">
    <property type="nucleotide sequence ID" value="NZ_SRSD01000006.1"/>
</dbReference>
<dbReference type="GO" id="GO:0050821">
    <property type="term" value="P:protein stabilization"/>
    <property type="evidence" value="ECO:0007669"/>
    <property type="project" value="TreeGrafter"/>
</dbReference>
<keyword evidence="2 4" id="KW-0732">Signal</keyword>
<evidence type="ECO:0000256" key="1">
    <source>
        <dbReference type="ARBA" id="ARBA00009091"/>
    </source>
</evidence>
<dbReference type="Proteomes" id="UP000324298">
    <property type="component" value="Unassembled WGS sequence"/>
</dbReference>
<feature type="region of interest" description="Disordered" evidence="3">
    <location>
        <begin position="23"/>
        <end position="63"/>
    </location>
</feature>
<evidence type="ECO:0000256" key="4">
    <source>
        <dbReference type="SAM" id="SignalP"/>
    </source>
</evidence>
<protein>
    <submittedName>
        <fullName evidence="5">OmpH family outer membrane protein</fullName>
    </submittedName>
</protein>
<dbReference type="GO" id="GO:0005829">
    <property type="term" value="C:cytosol"/>
    <property type="evidence" value="ECO:0007669"/>
    <property type="project" value="TreeGrafter"/>
</dbReference>
<comment type="similarity">
    <text evidence="1">Belongs to the Skp family.</text>
</comment>
<dbReference type="InterPro" id="IPR005632">
    <property type="entry name" value="Chaperone_Skp"/>
</dbReference>
<keyword evidence="6" id="KW-1185">Reference proteome</keyword>
<name>A0A5A9XE57_9BACT</name>
<accession>A0A5A9XE57</accession>
<feature type="signal peptide" evidence="4">
    <location>
        <begin position="1"/>
        <end position="21"/>
    </location>
</feature>
<dbReference type="OrthoDB" id="9877608at2"/>
<dbReference type="PANTHER" id="PTHR35089:SF1">
    <property type="entry name" value="CHAPERONE PROTEIN SKP"/>
    <property type="match status" value="1"/>
</dbReference>
<dbReference type="Pfam" id="PF03938">
    <property type="entry name" value="OmpH"/>
    <property type="match status" value="1"/>
</dbReference>
<evidence type="ECO:0000256" key="2">
    <source>
        <dbReference type="ARBA" id="ARBA00022729"/>
    </source>
</evidence>
<reference evidence="5 6" key="1">
    <citation type="submission" date="2019-04" db="EMBL/GenBank/DDBJ databases">
        <title>Geobacter ruber sp. nov., ferric-reducing bacteria isolated from paddy soil.</title>
        <authorList>
            <person name="Xu Z."/>
            <person name="Masuda Y."/>
            <person name="Itoh H."/>
            <person name="Senoo K."/>
        </authorList>
    </citation>
    <scope>NUCLEOTIDE SEQUENCE [LARGE SCALE GENOMIC DNA]</scope>
    <source>
        <strain evidence="5 6">Red88</strain>
    </source>
</reference>
<dbReference type="GO" id="GO:0051082">
    <property type="term" value="F:unfolded protein binding"/>
    <property type="evidence" value="ECO:0007669"/>
    <property type="project" value="InterPro"/>
</dbReference>
<evidence type="ECO:0000256" key="3">
    <source>
        <dbReference type="SAM" id="MobiDB-lite"/>
    </source>
</evidence>
<gene>
    <name evidence="5" type="ORF">ET418_11545</name>
</gene>
<dbReference type="SUPFAM" id="SSF111384">
    <property type="entry name" value="OmpH-like"/>
    <property type="match status" value="1"/>
</dbReference>
<feature type="compositionally biased region" description="Low complexity" evidence="3">
    <location>
        <begin position="23"/>
        <end position="48"/>
    </location>
</feature>
<dbReference type="PANTHER" id="PTHR35089">
    <property type="entry name" value="CHAPERONE PROTEIN SKP"/>
    <property type="match status" value="1"/>
</dbReference>
<sequence>MITLVKTLLVAALVTSLPGLAAASDPAPAAGTKPAAAASAPTAPAAAAPEKKTSEAAPIRQTTKLGTVDLARVGDETERGKAVQTKLQAKKDKLQTRVDGKRKQLDKLRASIQAKLPTLSPAQRAAREKEFQKKVEEFQKFGRQLEEELSSLQEKETKALYDETERAAAAYGKANGFAIIIIKKQLLYVGSDVDAQDVTDALIKTMDEADKKK</sequence>
<evidence type="ECO:0000313" key="5">
    <source>
        <dbReference type="EMBL" id="KAA0891407.1"/>
    </source>
</evidence>
<dbReference type="EMBL" id="SRSD01000006">
    <property type="protein sequence ID" value="KAA0891407.1"/>
    <property type="molecule type" value="Genomic_DNA"/>
</dbReference>
<dbReference type="InterPro" id="IPR024930">
    <property type="entry name" value="Skp_dom_sf"/>
</dbReference>
<dbReference type="AlphaFoldDB" id="A0A5A9XE57"/>
<dbReference type="SMART" id="SM00935">
    <property type="entry name" value="OmpH"/>
    <property type="match status" value="1"/>
</dbReference>
<organism evidence="5 6">
    <name type="scientific">Oryzomonas rubra</name>
    <dbReference type="NCBI Taxonomy" id="2509454"/>
    <lineage>
        <taxon>Bacteria</taxon>
        <taxon>Pseudomonadati</taxon>
        <taxon>Thermodesulfobacteriota</taxon>
        <taxon>Desulfuromonadia</taxon>
        <taxon>Geobacterales</taxon>
        <taxon>Geobacteraceae</taxon>
        <taxon>Oryzomonas</taxon>
    </lineage>
</organism>